<dbReference type="EMBL" id="AP014957">
    <property type="protein sequence ID" value="BAS73881.1"/>
    <property type="molecule type" value="Genomic_DNA"/>
</dbReference>
<dbReference type="SMR" id="A0A0N7KDK6"/>
<reference evidence="1 2" key="2">
    <citation type="journal article" date="2013" name="Plant Cell Physiol.">
        <title>Rice Annotation Project Database (RAP-DB): an integrative and interactive database for rice genomics.</title>
        <authorList>
            <person name="Sakai H."/>
            <person name="Lee S.S."/>
            <person name="Tanaka T."/>
            <person name="Numa H."/>
            <person name="Kim J."/>
            <person name="Kawahara Y."/>
            <person name="Wakimoto H."/>
            <person name="Yang C.C."/>
            <person name="Iwamoto M."/>
            <person name="Abe T."/>
            <person name="Yamada Y."/>
            <person name="Muto A."/>
            <person name="Inokuchi H."/>
            <person name="Ikemura T."/>
            <person name="Matsumoto T."/>
            <person name="Sasaki T."/>
            <person name="Itoh T."/>
        </authorList>
    </citation>
    <scope>NUCLEOTIDE SEQUENCE [LARGE SCALE GENOMIC DNA]</scope>
    <source>
        <strain evidence="2">cv. Nipponbare</strain>
    </source>
</reference>
<dbReference type="PaxDb" id="39947-A0A0N7KDK6"/>
<gene>
    <name evidence="1" type="ordered locus">Os01g0699750</name>
    <name evidence="1" type="ORF">OSNPB_010699750</name>
</gene>
<name>A0A0N7KDK6_ORYSJ</name>
<dbReference type="InParanoid" id="A0A0N7KDK6"/>
<reference evidence="2" key="1">
    <citation type="journal article" date="2005" name="Nature">
        <title>The map-based sequence of the rice genome.</title>
        <authorList>
            <consortium name="International rice genome sequencing project (IRGSP)"/>
            <person name="Matsumoto T."/>
            <person name="Wu J."/>
            <person name="Kanamori H."/>
            <person name="Katayose Y."/>
            <person name="Fujisawa M."/>
            <person name="Namiki N."/>
            <person name="Mizuno H."/>
            <person name="Yamamoto K."/>
            <person name="Antonio B.A."/>
            <person name="Baba T."/>
            <person name="Sakata K."/>
            <person name="Nagamura Y."/>
            <person name="Aoki H."/>
            <person name="Arikawa K."/>
            <person name="Arita K."/>
            <person name="Bito T."/>
            <person name="Chiden Y."/>
            <person name="Fujitsuka N."/>
            <person name="Fukunaka R."/>
            <person name="Hamada M."/>
            <person name="Harada C."/>
            <person name="Hayashi A."/>
            <person name="Hijishita S."/>
            <person name="Honda M."/>
            <person name="Hosokawa S."/>
            <person name="Ichikawa Y."/>
            <person name="Idonuma A."/>
            <person name="Iijima M."/>
            <person name="Ikeda M."/>
            <person name="Ikeno M."/>
            <person name="Ito K."/>
            <person name="Ito S."/>
            <person name="Ito T."/>
            <person name="Ito Y."/>
            <person name="Ito Y."/>
            <person name="Iwabuchi A."/>
            <person name="Kamiya K."/>
            <person name="Karasawa W."/>
            <person name="Kurita K."/>
            <person name="Katagiri S."/>
            <person name="Kikuta A."/>
            <person name="Kobayashi H."/>
            <person name="Kobayashi N."/>
            <person name="Machita K."/>
            <person name="Maehara T."/>
            <person name="Masukawa M."/>
            <person name="Mizubayashi T."/>
            <person name="Mukai Y."/>
            <person name="Nagasaki H."/>
            <person name="Nagata Y."/>
            <person name="Naito S."/>
            <person name="Nakashima M."/>
            <person name="Nakama Y."/>
            <person name="Nakamichi Y."/>
            <person name="Nakamura M."/>
            <person name="Meguro A."/>
            <person name="Negishi M."/>
            <person name="Ohta I."/>
            <person name="Ohta T."/>
            <person name="Okamoto M."/>
            <person name="Ono N."/>
            <person name="Saji S."/>
            <person name="Sakaguchi M."/>
            <person name="Sakai K."/>
            <person name="Shibata M."/>
            <person name="Shimokawa T."/>
            <person name="Song J."/>
            <person name="Takazaki Y."/>
            <person name="Terasawa K."/>
            <person name="Tsugane M."/>
            <person name="Tsuji K."/>
            <person name="Ueda S."/>
            <person name="Waki K."/>
            <person name="Yamagata H."/>
            <person name="Yamamoto M."/>
            <person name="Yamamoto S."/>
            <person name="Yamane H."/>
            <person name="Yoshiki S."/>
            <person name="Yoshihara R."/>
            <person name="Yukawa K."/>
            <person name="Zhong H."/>
            <person name="Yano M."/>
            <person name="Yuan Q."/>
            <person name="Ouyang S."/>
            <person name="Liu J."/>
            <person name="Jones K.M."/>
            <person name="Gansberger K."/>
            <person name="Moffat K."/>
            <person name="Hill J."/>
            <person name="Bera J."/>
            <person name="Fadrosh D."/>
            <person name="Jin S."/>
            <person name="Johri S."/>
            <person name="Kim M."/>
            <person name="Overton L."/>
            <person name="Reardon M."/>
            <person name="Tsitrin T."/>
            <person name="Vuong H."/>
            <person name="Weaver B."/>
            <person name="Ciecko A."/>
            <person name="Tallon L."/>
            <person name="Jackson J."/>
            <person name="Pai G."/>
            <person name="Aken S.V."/>
            <person name="Utterback T."/>
            <person name="Reidmuller S."/>
            <person name="Feldblyum T."/>
            <person name="Hsiao J."/>
            <person name="Zismann V."/>
            <person name="Iobst S."/>
            <person name="de Vazeille A.R."/>
            <person name="Buell C.R."/>
            <person name="Ying K."/>
            <person name="Li Y."/>
            <person name="Lu T."/>
            <person name="Huang Y."/>
            <person name="Zhao Q."/>
            <person name="Feng Q."/>
            <person name="Zhang L."/>
            <person name="Zhu J."/>
            <person name="Weng Q."/>
            <person name="Mu J."/>
            <person name="Lu Y."/>
            <person name="Fan D."/>
            <person name="Liu Y."/>
            <person name="Guan J."/>
            <person name="Zhang Y."/>
            <person name="Yu S."/>
            <person name="Liu X."/>
            <person name="Zhang Y."/>
            <person name="Hong G."/>
            <person name="Han B."/>
            <person name="Choisne N."/>
            <person name="Demange N."/>
            <person name="Orjeda G."/>
            <person name="Samain S."/>
            <person name="Cattolico L."/>
            <person name="Pelletier E."/>
            <person name="Couloux A."/>
            <person name="Segurens B."/>
            <person name="Wincker P."/>
            <person name="D'Hont A."/>
            <person name="Scarpelli C."/>
            <person name="Weissenbach J."/>
            <person name="Salanoubat M."/>
            <person name="Quetier F."/>
            <person name="Yu Y."/>
            <person name="Kim H.R."/>
            <person name="Rambo T."/>
            <person name="Currie J."/>
            <person name="Collura K."/>
            <person name="Luo M."/>
            <person name="Yang T."/>
            <person name="Ammiraju J.S.S."/>
            <person name="Engler F."/>
            <person name="Soderlund C."/>
            <person name="Wing R.A."/>
            <person name="Palmer L.E."/>
            <person name="de la Bastide M."/>
            <person name="Spiegel L."/>
            <person name="Nascimento L."/>
            <person name="Zutavern T."/>
            <person name="O'Shaughnessy A."/>
            <person name="Dike S."/>
            <person name="Dedhia N."/>
            <person name="Preston R."/>
            <person name="Balija V."/>
            <person name="McCombie W.R."/>
            <person name="Chow T."/>
            <person name="Chen H."/>
            <person name="Chung M."/>
            <person name="Chen C."/>
            <person name="Shaw J."/>
            <person name="Wu H."/>
            <person name="Hsiao K."/>
            <person name="Chao Y."/>
            <person name="Chu M."/>
            <person name="Cheng C."/>
            <person name="Hour A."/>
            <person name="Lee P."/>
            <person name="Lin S."/>
            <person name="Lin Y."/>
            <person name="Liou J."/>
            <person name="Liu S."/>
            <person name="Hsing Y."/>
            <person name="Raghuvanshi S."/>
            <person name="Mohanty A."/>
            <person name="Bharti A.K."/>
            <person name="Gaur A."/>
            <person name="Gupta V."/>
            <person name="Kumar D."/>
            <person name="Ravi V."/>
            <person name="Vij S."/>
            <person name="Kapur A."/>
            <person name="Khurana P."/>
            <person name="Khurana P."/>
            <person name="Khurana J.P."/>
            <person name="Tyagi A.K."/>
            <person name="Gaikwad K."/>
            <person name="Singh A."/>
            <person name="Dalal V."/>
            <person name="Srivastava S."/>
            <person name="Dixit A."/>
            <person name="Pal A.K."/>
            <person name="Ghazi I.A."/>
            <person name="Yadav M."/>
            <person name="Pandit A."/>
            <person name="Bhargava A."/>
            <person name="Sureshbabu K."/>
            <person name="Batra K."/>
            <person name="Sharma T.R."/>
            <person name="Mohapatra T."/>
            <person name="Singh N.K."/>
            <person name="Messing J."/>
            <person name="Nelson A.B."/>
            <person name="Fuks G."/>
            <person name="Kavchok S."/>
            <person name="Keizer G."/>
            <person name="Linton E."/>
            <person name="Llaca V."/>
            <person name="Song R."/>
            <person name="Tanyolac B."/>
            <person name="Young S."/>
            <person name="Ho-Il K."/>
            <person name="Hahn J.H."/>
            <person name="Sangsakoo G."/>
            <person name="Vanavichit A."/>
            <person name="de Mattos Luiz.A.T."/>
            <person name="Zimmer P.D."/>
            <person name="Malone G."/>
            <person name="Dellagostin O."/>
            <person name="de Oliveira A.C."/>
            <person name="Bevan M."/>
            <person name="Bancroft I."/>
            <person name="Minx P."/>
            <person name="Cordum H."/>
            <person name="Wilson R."/>
            <person name="Cheng Z."/>
            <person name="Jin W."/>
            <person name="Jiang J."/>
            <person name="Leong S.A."/>
            <person name="Iwama H."/>
            <person name="Gojobori T."/>
            <person name="Itoh T."/>
            <person name="Niimura Y."/>
            <person name="Fujii Y."/>
            <person name="Habara T."/>
            <person name="Sakai H."/>
            <person name="Sato Y."/>
            <person name="Wilson G."/>
            <person name="Kumar K."/>
            <person name="McCouch S."/>
            <person name="Juretic N."/>
            <person name="Hoen D."/>
            <person name="Wright S."/>
            <person name="Bruskiewich R."/>
            <person name="Bureau T."/>
            <person name="Miyao A."/>
            <person name="Hirochika H."/>
            <person name="Nishikawa T."/>
            <person name="Kadowaki K."/>
            <person name="Sugiura M."/>
            <person name="Burr B."/>
            <person name="Sasaki T."/>
        </authorList>
    </citation>
    <scope>NUCLEOTIDE SEQUENCE [LARGE SCALE GENOMIC DNA]</scope>
    <source>
        <strain evidence="2">cv. Nipponbare</strain>
    </source>
</reference>
<protein>
    <submittedName>
        <fullName evidence="1">Os01g0699750 protein</fullName>
    </submittedName>
</protein>
<organism evidence="1 2">
    <name type="scientific">Oryza sativa subsp. japonica</name>
    <name type="common">Rice</name>
    <dbReference type="NCBI Taxonomy" id="39947"/>
    <lineage>
        <taxon>Eukaryota</taxon>
        <taxon>Viridiplantae</taxon>
        <taxon>Streptophyta</taxon>
        <taxon>Embryophyta</taxon>
        <taxon>Tracheophyta</taxon>
        <taxon>Spermatophyta</taxon>
        <taxon>Magnoliopsida</taxon>
        <taxon>Liliopsida</taxon>
        <taxon>Poales</taxon>
        <taxon>Poaceae</taxon>
        <taxon>BOP clade</taxon>
        <taxon>Oryzoideae</taxon>
        <taxon>Oryzeae</taxon>
        <taxon>Oryzinae</taxon>
        <taxon>Oryza</taxon>
        <taxon>Oryza sativa</taxon>
    </lineage>
</organism>
<dbReference type="AlphaFoldDB" id="A0A0N7KDK6"/>
<sequence>MVWEVRVVEAEAEKVARKVEAEAKALRRNRGSHAAAALAQRGLRRNGVLALQDTIDALEHMLVAPVVANDAGKPSTWSSGDWSMPA</sequence>
<dbReference type="Proteomes" id="UP000059680">
    <property type="component" value="Chromosome 1"/>
</dbReference>
<evidence type="ECO:0000313" key="1">
    <source>
        <dbReference type="EMBL" id="BAS73881.1"/>
    </source>
</evidence>
<proteinExistence type="predicted"/>
<keyword evidence="2" id="KW-1185">Reference proteome</keyword>
<accession>A0A0N7KDK6</accession>
<reference evidence="1 2" key="3">
    <citation type="journal article" date="2013" name="Rice">
        <title>Improvement of the Oryza sativa Nipponbare reference genome using next generation sequence and optical map data.</title>
        <authorList>
            <person name="Kawahara Y."/>
            <person name="de la Bastide M."/>
            <person name="Hamilton J.P."/>
            <person name="Kanamori H."/>
            <person name="McCombie W.R."/>
            <person name="Ouyang S."/>
            <person name="Schwartz D.C."/>
            <person name="Tanaka T."/>
            <person name="Wu J."/>
            <person name="Zhou S."/>
            <person name="Childs K.L."/>
            <person name="Davidson R.M."/>
            <person name="Lin H."/>
            <person name="Quesada-Ocampo L."/>
            <person name="Vaillancourt B."/>
            <person name="Sakai H."/>
            <person name="Lee S.S."/>
            <person name="Kim J."/>
            <person name="Numa H."/>
            <person name="Itoh T."/>
            <person name="Buell C.R."/>
            <person name="Matsumoto T."/>
        </authorList>
    </citation>
    <scope>NUCLEOTIDE SEQUENCE [LARGE SCALE GENOMIC DNA]</scope>
    <source>
        <strain evidence="2">cv. Nipponbare</strain>
    </source>
</reference>
<evidence type="ECO:0000313" key="2">
    <source>
        <dbReference type="Proteomes" id="UP000059680"/>
    </source>
</evidence>